<reference evidence="1 2" key="1">
    <citation type="submission" date="2019-03" db="EMBL/GenBank/DDBJ databases">
        <title>Genomic Encyclopedia of Type Strains, Phase III (KMG-III): the genomes of soil and plant-associated and newly described type strains.</title>
        <authorList>
            <person name="Whitman W."/>
        </authorList>
    </citation>
    <scope>NUCLEOTIDE SEQUENCE [LARGE SCALE GENOMIC DNA]</scope>
    <source>
        <strain evidence="1 2">CECT 7378</strain>
    </source>
</reference>
<name>A0A4R6MBK2_9GAMM</name>
<dbReference type="EMBL" id="SNXC01000010">
    <property type="protein sequence ID" value="TDO98981.1"/>
    <property type="molecule type" value="Genomic_DNA"/>
</dbReference>
<comment type="caution">
    <text evidence="1">The sequence shown here is derived from an EMBL/GenBank/DDBJ whole genome shotgun (WGS) entry which is preliminary data.</text>
</comment>
<gene>
    <name evidence="1" type="ORF">DFP79_1405</name>
</gene>
<dbReference type="AlphaFoldDB" id="A0A4R6MBK2"/>
<evidence type="ECO:0000313" key="2">
    <source>
        <dbReference type="Proteomes" id="UP000294656"/>
    </source>
</evidence>
<evidence type="ECO:0000313" key="1">
    <source>
        <dbReference type="EMBL" id="TDO98981.1"/>
    </source>
</evidence>
<accession>A0A4R6MBK2</accession>
<dbReference type="Proteomes" id="UP000294656">
    <property type="component" value="Unassembled WGS sequence"/>
</dbReference>
<proteinExistence type="predicted"/>
<protein>
    <submittedName>
        <fullName evidence="1">Uncharacterized protein</fullName>
    </submittedName>
</protein>
<organism evidence="1 2">
    <name type="scientific">Marinomonas balearica</name>
    <dbReference type="NCBI Taxonomy" id="491947"/>
    <lineage>
        <taxon>Bacteria</taxon>
        <taxon>Pseudomonadati</taxon>
        <taxon>Pseudomonadota</taxon>
        <taxon>Gammaproteobacteria</taxon>
        <taxon>Oceanospirillales</taxon>
        <taxon>Oceanospirillaceae</taxon>
        <taxon>Marinomonas</taxon>
    </lineage>
</organism>
<keyword evidence="2" id="KW-1185">Reference proteome</keyword>
<sequence length="43" mass="4868">MYLGSAQMLVLLTKLLFVLSNILNIQIKSLTLRSQSISQVILY</sequence>